<dbReference type="AlphaFoldDB" id="A0A1T4Q795"/>
<keyword evidence="2" id="KW-1185">Reference proteome</keyword>
<proteinExistence type="predicted"/>
<name>A0A1T4Q795_9BACT</name>
<evidence type="ECO:0000313" key="1">
    <source>
        <dbReference type="EMBL" id="SJZ99118.1"/>
    </source>
</evidence>
<reference evidence="1 2" key="1">
    <citation type="submission" date="2017-02" db="EMBL/GenBank/DDBJ databases">
        <authorList>
            <person name="Peterson S.W."/>
        </authorList>
    </citation>
    <scope>NUCLEOTIDE SEQUENCE [LARGE SCALE GENOMIC DNA]</scope>
    <source>
        <strain evidence="1 2">DSM 22335</strain>
    </source>
</reference>
<organism evidence="1 2">
    <name type="scientific">Sediminibacterium ginsengisoli</name>
    <dbReference type="NCBI Taxonomy" id="413434"/>
    <lineage>
        <taxon>Bacteria</taxon>
        <taxon>Pseudomonadati</taxon>
        <taxon>Bacteroidota</taxon>
        <taxon>Chitinophagia</taxon>
        <taxon>Chitinophagales</taxon>
        <taxon>Chitinophagaceae</taxon>
        <taxon>Sediminibacterium</taxon>
    </lineage>
</organism>
<accession>A0A1T4Q795</accession>
<gene>
    <name evidence="1" type="ORF">SAMN04488132_107161</name>
</gene>
<dbReference type="Proteomes" id="UP000190888">
    <property type="component" value="Unassembled WGS sequence"/>
</dbReference>
<protein>
    <submittedName>
        <fullName evidence="1">Uncharacterized protein</fullName>
    </submittedName>
</protein>
<evidence type="ECO:0000313" key="2">
    <source>
        <dbReference type="Proteomes" id="UP000190888"/>
    </source>
</evidence>
<dbReference type="STRING" id="413434.SAMN04488132_107161"/>
<dbReference type="RefSeq" id="WP_078831926.1">
    <property type="nucleotide sequence ID" value="NZ_FUWH01000007.1"/>
</dbReference>
<sequence>MEKEQPVKKADYPRILYIADVPVELSFAGATLIYRLLEEYPKDKLVIIQGMTVNNSKRINGVVYHNRHSTFRERLKQSKFAKFVSPFFFLRQAVVHAADRHIVRTYQPDIILTIPFRLRWVQAYRIAREYNIPLHLILHDDWLITEKQPFFQKQLEKIFIEMYRFSQSRLCISPNMEAYYRMKTGKDGEVLLPSRGVNDKIFSPNITRLAKNDRISFCYAGSVFTSDFLPMLDLIAKHTENEGCDLHIFSDIAENILERYEHLRKNHVCFYSMVDSAVLVRKMHKEMDVSIVLNSFEMEEAFRYNFSSKIVDYTSAALPVFFWGPSTGGIISWAMENGCDNVLQDNDEKKLAEQIRLLKTGANRQMNAEKMLKKRTAFDYEHNHDIFIKSISIHS</sequence>
<dbReference type="SUPFAM" id="SSF53756">
    <property type="entry name" value="UDP-Glycosyltransferase/glycogen phosphorylase"/>
    <property type="match status" value="1"/>
</dbReference>
<dbReference type="EMBL" id="FUWH01000007">
    <property type="protein sequence ID" value="SJZ99118.1"/>
    <property type="molecule type" value="Genomic_DNA"/>
</dbReference>
<dbReference type="Gene3D" id="3.40.50.2000">
    <property type="entry name" value="Glycogen Phosphorylase B"/>
    <property type="match status" value="1"/>
</dbReference>